<feature type="compositionally biased region" description="Polar residues" evidence="1">
    <location>
        <begin position="577"/>
        <end position="597"/>
    </location>
</feature>
<feature type="compositionally biased region" description="Basic and acidic residues" evidence="1">
    <location>
        <begin position="233"/>
        <end position="242"/>
    </location>
</feature>
<feature type="compositionally biased region" description="Basic and acidic residues" evidence="1">
    <location>
        <begin position="461"/>
        <end position="480"/>
    </location>
</feature>
<feature type="compositionally biased region" description="Acidic residues" evidence="1">
    <location>
        <begin position="623"/>
        <end position="635"/>
    </location>
</feature>
<feature type="compositionally biased region" description="Basic and acidic residues" evidence="1">
    <location>
        <begin position="559"/>
        <end position="576"/>
    </location>
</feature>
<organism evidence="2 3">
    <name type="scientific">Cercophora scortea</name>
    <dbReference type="NCBI Taxonomy" id="314031"/>
    <lineage>
        <taxon>Eukaryota</taxon>
        <taxon>Fungi</taxon>
        <taxon>Dikarya</taxon>
        <taxon>Ascomycota</taxon>
        <taxon>Pezizomycotina</taxon>
        <taxon>Sordariomycetes</taxon>
        <taxon>Sordariomycetidae</taxon>
        <taxon>Sordariales</taxon>
        <taxon>Lasiosphaeriaceae</taxon>
        <taxon>Cercophora</taxon>
    </lineage>
</organism>
<protein>
    <submittedName>
        <fullName evidence="2">Uncharacterized protein</fullName>
    </submittedName>
</protein>
<feature type="compositionally biased region" description="Basic and acidic residues" evidence="1">
    <location>
        <begin position="663"/>
        <end position="683"/>
    </location>
</feature>
<proteinExistence type="predicted"/>
<gene>
    <name evidence="2" type="ORF">B0T19DRAFT_107789</name>
</gene>
<feature type="compositionally biased region" description="Low complexity" evidence="1">
    <location>
        <begin position="153"/>
        <end position="170"/>
    </location>
</feature>
<feature type="compositionally biased region" description="Polar residues" evidence="1">
    <location>
        <begin position="542"/>
        <end position="551"/>
    </location>
</feature>
<reference evidence="2" key="2">
    <citation type="submission" date="2023-06" db="EMBL/GenBank/DDBJ databases">
        <authorList>
            <consortium name="Lawrence Berkeley National Laboratory"/>
            <person name="Haridas S."/>
            <person name="Hensen N."/>
            <person name="Bonometti L."/>
            <person name="Westerberg I."/>
            <person name="Brannstrom I.O."/>
            <person name="Guillou S."/>
            <person name="Cros-Aarteil S."/>
            <person name="Calhoun S."/>
            <person name="Kuo A."/>
            <person name="Mondo S."/>
            <person name="Pangilinan J."/>
            <person name="Riley R."/>
            <person name="Labutti K."/>
            <person name="Andreopoulos B."/>
            <person name="Lipzen A."/>
            <person name="Chen C."/>
            <person name="Yanf M."/>
            <person name="Daum C."/>
            <person name="Ng V."/>
            <person name="Clum A."/>
            <person name="Steindorff A."/>
            <person name="Ohm R."/>
            <person name="Martin F."/>
            <person name="Silar P."/>
            <person name="Natvig D."/>
            <person name="Lalanne C."/>
            <person name="Gautier V."/>
            <person name="Ament-Velasquez S.L."/>
            <person name="Kruys A."/>
            <person name="Hutchinson M.I."/>
            <person name="Powell A.J."/>
            <person name="Barry K."/>
            <person name="Miller A.N."/>
            <person name="Grigoriev I.V."/>
            <person name="Debuchy R."/>
            <person name="Gladieux P."/>
            <person name="Thoren M.H."/>
            <person name="Johannesson H."/>
        </authorList>
    </citation>
    <scope>NUCLEOTIDE SEQUENCE</scope>
    <source>
        <strain evidence="2">SMH4131-1</strain>
    </source>
</reference>
<evidence type="ECO:0000313" key="3">
    <source>
        <dbReference type="Proteomes" id="UP001286456"/>
    </source>
</evidence>
<dbReference type="Proteomes" id="UP001286456">
    <property type="component" value="Unassembled WGS sequence"/>
</dbReference>
<comment type="caution">
    <text evidence="2">The sequence shown here is derived from an EMBL/GenBank/DDBJ whole genome shotgun (WGS) entry which is preliminary data.</text>
</comment>
<feature type="compositionally biased region" description="Basic and acidic residues" evidence="1">
    <location>
        <begin position="741"/>
        <end position="770"/>
    </location>
</feature>
<feature type="compositionally biased region" description="Basic residues" evidence="1">
    <location>
        <begin position="439"/>
        <end position="448"/>
    </location>
</feature>
<dbReference type="EMBL" id="JAUEPO010000002">
    <property type="protein sequence ID" value="KAK3332615.1"/>
    <property type="molecule type" value="Genomic_DNA"/>
</dbReference>
<evidence type="ECO:0000313" key="2">
    <source>
        <dbReference type="EMBL" id="KAK3332615.1"/>
    </source>
</evidence>
<accession>A0AAE0MHQ3</accession>
<dbReference type="AlphaFoldDB" id="A0AAE0MHQ3"/>
<feature type="compositionally biased region" description="Basic residues" evidence="1">
    <location>
        <begin position="602"/>
        <end position="618"/>
    </location>
</feature>
<sequence>MSDLDAATISAIAALVVAGIALLVALAQALQQYFITGQLIRLCDSVVFGPLPGQGHRIWQPTQFRFRVIYKLPQISLQADLWPGKGGAITKSYSIGRDPLPPLANVQTPDQDAASKTARRNNPSFCSDIVISYKPRRWYNPVSWFGRTPPDVASNLTRTSTNATRSTRASMNGRGNATPTDGSKFDFRRLQFWKGPQKPPELPSNQFYPEYTREEKPPGLASRAKGWVRSKLPRRDSGDTSRDAASVDTDASFRPSSPTVGEASWVSFCRAIEFPCGDSVRIDFVEYDADRCPSDLVCAPMQVSMRDIIIMGLTVGMEITSASFDGKSVSMQGAVGTLTTSNHPVLGPILHFTPRSIEASLPRAFGVVPFRLGARGSVDKRWMARTWDVCSVADRYYNSISRRTARRLDERWMKDNRGVQGFEVHRYESDMDSDDGQQRMKRRGRAGKGKSNAGLSSMFWGEKDDNGEDKSAKEKDKSPAAEKVGAADTPKVVKPQVPRDRDGFWTIEEDKSNRVKVVRVVGNGYVLRVLDPERKQVPTPPVNKSTDSLSARPQPARVVRHETPKEAEEIQAKETNDQGGPSTNPPASDTSSQLSGSDQERHARRRRRYRERNAQRRRATVEDAPEEDPDDEVIVIEEKEPADPESSAPTVDRIATAKARQAARSDKLRSIQEDKKVVQDSVKRGTVTSPYGPNATQTSHTLLLTNYAHNSNPKPLNPAASDAESESESESPNPEAEATDEATKAEHEAWKRELERERQRHERNEAREERNKARFRAVGLTKIDVFWICQMDIQAGFWATPWHDPHQVPLMTSIDGAVTVILEALLGFFADPDAAILYTDAQRMSWASFQWTAEWMYTGRTTYPAYALNARGGVVAQGWYVGVQVAGFEGLVPALELLHSYDWQVDSMQHDPAEIDEQNVELMRLDAWLSYVGRMEEISAGPHQLLKQTPALVQLLVDEFEMDFQNIDLSAKEGGLQDIQGLAANVMDFLTDEELSEPEQLYVLVALLRAVKVAQVVRLGSDTYGLRRILESDVQAHLV</sequence>
<name>A0AAE0MHQ3_9PEZI</name>
<feature type="region of interest" description="Disordered" evidence="1">
    <location>
        <begin position="535"/>
        <end position="770"/>
    </location>
</feature>
<feature type="region of interest" description="Disordered" evidence="1">
    <location>
        <begin position="426"/>
        <end position="497"/>
    </location>
</feature>
<reference evidence="2" key="1">
    <citation type="journal article" date="2023" name="Mol. Phylogenet. Evol.">
        <title>Genome-scale phylogeny and comparative genomics of the fungal order Sordariales.</title>
        <authorList>
            <person name="Hensen N."/>
            <person name="Bonometti L."/>
            <person name="Westerberg I."/>
            <person name="Brannstrom I.O."/>
            <person name="Guillou S."/>
            <person name="Cros-Aarteil S."/>
            <person name="Calhoun S."/>
            <person name="Haridas S."/>
            <person name="Kuo A."/>
            <person name="Mondo S."/>
            <person name="Pangilinan J."/>
            <person name="Riley R."/>
            <person name="LaButti K."/>
            <person name="Andreopoulos B."/>
            <person name="Lipzen A."/>
            <person name="Chen C."/>
            <person name="Yan M."/>
            <person name="Daum C."/>
            <person name="Ng V."/>
            <person name="Clum A."/>
            <person name="Steindorff A."/>
            <person name="Ohm R.A."/>
            <person name="Martin F."/>
            <person name="Silar P."/>
            <person name="Natvig D.O."/>
            <person name="Lalanne C."/>
            <person name="Gautier V."/>
            <person name="Ament-Velasquez S.L."/>
            <person name="Kruys A."/>
            <person name="Hutchinson M.I."/>
            <person name="Powell A.J."/>
            <person name="Barry K."/>
            <person name="Miller A.N."/>
            <person name="Grigoriev I.V."/>
            <person name="Debuchy R."/>
            <person name="Gladieux P."/>
            <person name="Hiltunen Thoren M."/>
            <person name="Johannesson H."/>
        </authorList>
    </citation>
    <scope>NUCLEOTIDE SEQUENCE</scope>
    <source>
        <strain evidence="2">SMH4131-1</strain>
    </source>
</reference>
<evidence type="ECO:0000256" key="1">
    <source>
        <dbReference type="SAM" id="MobiDB-lite"/>
    </source>
</evidence>
<feature type="compositionally biased region" description="Polar residues" evidence="1">
    <location>
        <begin position="686"/>
        <end position="714"/>
    </location>
</feature>
<feature type="region of interest" description="Disordered" evidence="1">
    <location>
        <begin position="151"/>
        <end position="257"/>
    </location>
</feature>
<keyword evidence="3" id="KW-1185">Reference proteome</keyword>